<dbReference type="InterPro" id="IPR039164">
    <property type="entry name" value="UBR1-like"/>
</dbReference>
<keyword evidence="1" id="KW-0863">Zinc-finger</keyword>
<comment type="function">
    <text evidence="1">Ubiquitin ligase protein which is a component of the N-end rule pathway. Recognizes and binds to proteins bearing specific N-terminal residues that are destabilizing according to the N-end rule, leading to their ubiquitination and subsequent degradation.</text>
</comment>
<comment type="catalytic activity">
    <reaction evidence="1">
        <text>S-ubiquitinyl-[E2 ubiquitin-conjugating enzyme]-L-cysteine + [acceptor protein]-L-lysine = [E2 ubiquitin-conjugating enzyme]-L-cysteine + N(6)-ubiquitinyl-[acceptor protein]-L-lysine.</text>
        <dbReference type="EC" id="2.3.2.27"/>
    </reaction>
</comment>
<dbReference type="GO" id="GO:0005737">
    <property type="term" value="C:cytoplasm"/>
    <property type="evidence" value="ECO:0007669"/>
    <property type="project" value="TreeGrafter"/>
</dbReference>
<dbReference type="GO" id="GO:0016567">
    <property type="term" value="P:protein ubiquitination"/>
    <property type="evidence" value="ECO:0007669"/>
    <property type="project" value="UniProtKB-UniRule"/>
</dbReference>
<evidence type="ECO:0000256" key="2">
    <source>
        <dbReference type="SAM" id="MobiDB-lite"/>
    </source>
</evidence>
<evidence type="ECO:0000313" key="4">
    <source>
        <dbReference type="Proteomes" id="UP000887577"/>
    </source>
</evidence>
<dbReference type="GO" id="GO:0071596">
    <property type="term" value="P:ubiquitin-dependent protein catabolic process via the N-end rule pathway"/>
    <property type="evidence" value="ECO:0007669"/>
    <property type="project" value="UniProtKB-UniRule"/>
</dbReference>
<dbReference type="AlphaFoldDB" id="A0A914YEK0"/>
<evidence type="ECO:0000313" key="5">
    <source>
        <dbReference type="WBParaSite" id="PSU_v2.g18694.t1"/>
    </source>
</evidence>
<dbReference type="EC" id="2.3.2.27" evidence="1"/>
<keyword evidence="1" id="KW-0862">Zinc</keyword>
<proteinExistence type="inferred from homology"/>
<sequence>MAFVLRSITTTLKVENKPLFGALNTRQRDCILCLARIAAISSFQLKSATCRNLVSRILTPLLVPINECKSSSSNIVTNPAAETIQESIKKFIRSPLGAIRSTGTPPPSTSESPVTSPEQRSRDTGDFKRSSPASSPLTANDILLSHLHDECNILNIDMLSVAVELSMTIGFTWVENEQILHSCNRVFDEYKVPDGSVDELYSIYLALLGYIFQTMASFGIQENAVTEDVEMGDPEETFANSEACRNRLENLFSKILKFSSTQSSSIDYHVFEKYLTNAIVEFLQPLALLYQAITLIPPPDSLKHTSYNEFESLCRYLGLPAKLEEILDGSIVDKLFEQ</sequence>
<comment type="pathway">
    <text evidence="1">Protein modification; protein ubiquitination.</text>
</comment>
<dbReference type="PANTHER" id="PTHR21497">
    <property type="entry name" value="UBIQUITIN LIGASE E3 ALPHA-RELATED"/>
    <property type="match status" value="1"/>
</dbReference>
<dbReference type="GO" id="GO:0061630">
    <property type="term" value="F:ubiquitin protein ligase activity"/>
    <property type="evidence" value="ECO:0007669"/>
    <property type="project" value="UniProtKB-UniRule"/>
</dbReference>
<dbReference type="Proteomes" id="UP000887577">
    <property type="component" value="Unplaced"/>
</dbReference>
<feature type="domain" description="E3 ubiquitin-protein ligase UBR-like C-terminal" evidence="3">
    <location>
        <begin position="148"/>
        <end position="329"/>
    </location>
</feature>
<comment type="similarity">
    <text evidence="1">Belongs to the E3 ubiquitin-protein ligase UBR1-like family.</text>
</comment>
<keyword evidence="1" id="KW-0479">Metal-binding</keyword>
<evidence type="ECO:0000256" key="1">
    <source>
        <dbReference type="RuleBase" id="RU366018"/>
    </source>
</evidence>
<keyword evidence="4" id="KW-1185">Reference proteome</keyword>
<dbReference type="GO" id="GO:0008270">
    <property type="term" value="F:zinc ion binding"/>
    <property type="evidence" value="ECO:0007669"/>
    <property type="project" value="UniProtKB-UniRule"/>
</dbReference>
<name>A0A914YEK0_9BILA</name>
<protein>
    <recommendedName>
        <fullName evidence="1">E3 ubiquitin-protein ligase</fullName>
        <ecNumber evidence="1">2.3.2.27</ecNumber>
    </recommendedName>
</protein>
<dbReference type="InterPro" id="IPR044046">
    <property type="entry name" value="E3_ligase_UBR-like_C"/>
</dbReference>
<organism evidence="4 5">
    <name type="scientific">Panagrolaimus superbus</name>
    <dbReference type="NCBI Taxonomy" id="310955"/>
    <lineage>
        <taxon>Eukaryota</taxon>
        <taxon>Metazoa</taxon>
        <taxon>Ecdysozoa</taxon>
        <taxon>Nematoda</taxon>
        <taxon>Chromadorea</taxon>
        <taxon>Rhabditida</taxon>
        <taxon>Tylenchina</taxon>
        <taxon>Panagrolaimomorpha</taxon>
        <taxon>Panagrolaimoidea</taxon>
        <taxon>Panagrolaimidae</taxon>
        <taxon>Panagrolaimus</taxon>
    </lineage>
</organism>
<reference evidence="5" key="1">
    <citation type="submission" date="2022-11" db="UniProtKB">
        <authorList>
            <consortium name="WormBaseParasite"/>
        </authorList>
    </citation>
    <scope>IDENTIFICATION</scope>
</reference>
<dbReference type="WBParaSite" id="PSU_v2.g18694.t1">
    <property type="protein sequence ID" value="PSU_v2.g18694.t1"/>
    <property type="gene ID" value="PSU_v2.g18694"/>
</dbReference>
<dbReference type="PANTHER" id="PTHR21497:SF24">
    <property type="entry name" value="E3 UBIQUITIN-PROTEIN LIGASE UBR1"/>
    <property type="match status" value="1"/>
</dbReference>
<evidence type="ECO:0000259" key="3">
    <source>
        <dbReference type="Pfam" id="PF18995"/>
    </source>
</evidence>
<accession>A0A914YEK0</accession>
<feature type="region of interest" description="Disordered" evidence="2">
    <location>
        <begin position="98"/>
        <end position="135"/>
    </location>
</feature>
<feature type="compositionally biased region" description="Basic and acidic residues" evidence="2">
    <location>
        <begin position="119"/>
        <end position="129"/>
    </location>
</feature>
<keyword evidence="1" id="KW-0833">Ubl conjugation pathway</keyword>
<dbReference type="Pfam" id="PF18995">
    <property type="entry name" value="PRT6_C"/>
    <property type="match status" value="1"/>
</dbReference>
<dbReference type="GO" id="GO:0000151">
    <property type="term" value="C:ubiquitin ligase complex"/>
    <property type="evidence" value="ECO:0007669"/>
    <property type="project" value="TreeGrafter"/>
</dbReference>
<keyword evidence="1" id="KW-0808">Transferase</keyword>